<evidence type="ECO:0000256" key="1">
    <source>
        <dbReference type="SAM" id="MobiDB-lite"/>
    </source>
</evidence>
<name>A0AAN7T2P8_9EURO</name>
<dbReference type="AlphaFoldDB" id="A0AAN7T2P8"/>
<dbReference type="Proteomes" id="UP001309876">
    <property type="component" value="Unassembled WGS sequence"/>
</dbReference>
<evidence type="ECO:0000313" key="3">
    <source>
        <dbReference type="Proteomes" id="UP001309876"/>
    </source>
</evidence>
<feature type="compositionally biased region" description="Polar residues" evidence="1">
    <location>
        <begin position="390"/>
        <end position="400"/>
    </location>
</feature>
<feature type="region of interest" description="Disordered" evidence="1">
    <location>
        <begin position="281"/>
        <end position="300"/>
    </location>
</feature>
<gene>
    <name evidence="2" type="ORF">LTR05_003951</name>
</gene>
<reference evidence="2 3" key="1">
    <citation type="submission" date="2023-08" db="EMBL/GenBank/DDBJ databases">
        <title>Black Yeasts Isolated from many extreme environments.</title>
        <authorList>
            <person name="Coleine C."/>
            <person name="Stajich J.E."/>
            <person name="Selbmann L."/>
        </authorList>
    </citation>
    <scope>NUCLEOTIDE SEQUENCE [LARGE SCALE GENOMIC DNA]</scope>
    <source>
        <strain evidence="2 3">CCFEE 5910</strain>
    </source>
</reference>
<dbReference type="EMBL" id="JAVRRJ010000003">
    <property type="protein sequence ID" value="KAK5086783.1"/>
    <property type="molecule type" value="Genomic_DNA"/>
</dbReference>
<proteinExistence type="predicted"/>
<keyword evidence="3" id="KW-1185">Reference proteome</keyword>
<sequence length="563" mass="63707">MPFEWSGNDWSWEHAIEICGPTTVIIRRCSDTQREDSRWRRDSQKVYAQHTAATKAALPQSVRPPRPLNSATEVCKYQHIKTPIVTQPQDESHNLRNRNELQVFNSPEDRHFSWDNLTSGGNGEVEEYGDEYNDDTFGAEASAFCVKGSSSAFDFSGSRREGLRSAKEKVTTTNRKLETSSQTSFETANHALSIELKSVPDTRTVNLDTDDASSRLSGLDFIKSYAAKRDLETPDQIRDKLLVLIPSKLRGAEQDPLHEAEEHDGVTTTELQSPAVVATKPIEQGSEKSPSSTAPTSPLISSVATTSPQLLKVWFEEAVGHVNRRYWHFGHEEAFGVALLREGQLFPEQIRVRARQERGLLTRKYSQQEALPHHKNELHASSPSSPASSVQPPDNTTAKQAEQEFTKSPTVTPDLDYQSMPLNTLSLTFFQNQFRKSKKYHIYSLQQQDHNFEVHTGRYGNAIPPLQTLPCVNVQIEDVRSWNKQDLGDYKAKCKAELRQRARQLASGPPRQKWPANMEKVVREPVGMEEPRSKDEMSDDERALWYDDDDEDGLKEEKAETSI</sequence>
<feature type="compositionally biased region" description="Low complexity" evidence="1">
    <location>
        <begin position="380"/>
        <end position="389"/>
    </location>
</feature>
<feature type="compositionally biased region" description="Polar residues" evidence="1">
    <location>
        <begin position="287"/>
        <end position="300"/>
    </location>
</feature>
<feature type="region of interest" description="Disordered" evidence="1">
    <location>
        <begin position="369"/>
        <end position="414"/>
    </location>
</feature>
<feature type="region of interest" description="Disordered" evidence="1">
    <location>
        <begin position="253"/>
        <end position="275"/>
    </location>
</feature>
<accession>A0AAN7T2P8</accession>
<feature type="region of interest" description="Disordered" evidence="1">
    <location>
        <begin position="503"/>
        <end position="563"/>
    </location>
</feature>
<organism evidence="2 3">
    <name type="scientific">Lithohypha guttulata</name>
    <dbReference type="NCBI Taxonomy" id="1690604"/>
    <lineage>
        <taxon>Eukaryota</taxon>
        <taxon>Fungi</taxon>
        <taxon>Dikarya</taxon>
        <taxon>Ascomycota</taxon>
        <taxon>Pezizomycotina</taxon>
        <taxon>Eurotiomycetes</taxon>
        <taxon>Chaetothyriomycetidae</taxon>
        <taxon>Chaetothyriales</taxon>
        <taxon>Trichomeriaceae</taxon>
        <taxon>Lithohypha</taxon>
    </lineage>
</organism>
<evidence type="ECO:0000313" key="2">
    <source>
        <dbReference type="EMBL" id="KAK5086783.1"/>
    </source>
</evidence>
<comment type="caution">
    <text evidence="2">The sequence shown here is derived from an EMBL/GenBank/DDBJ whole genome shotgun (WGS) entry which is preliminary data.</text>
</comment>
<protein>
    <submittedName>
        <fullName evidence="2">Uncharacterized protein</fullName>
    </submittedName>
</protein>
<feature type="compositionally biased region" description="Basic and acidic residues" evidence="1">
    <location>
        <begin position="253"/>
        <end position="265"/>
    </location>
</feature>
<feature type="compositionally biased region" description="Basic and acidic residues" evidence="1">
    <location>
        <begin position="529"/>
        <end position="545"/>
    </location>
</feature>